<keyword evidence="3 5" id="KW-1133">Transmembrane helix</keyword>
<dbReference type="EMBL" id="UINC01017979">
    <property type="protein sequence ID" value="SVA75095.1"/>
    <property type="molecule type" value="Genomic_DNA"/>
</dbReference>
<dbReference type="GO" id="GO:0009306">
    <property type="term" value="P:protein secretion"/>
    <property type="evidence" value="ECO:0007669"/>
    <property type="project" value="InterPro"/>
</dbReference>
<evidence type="ECO:0000256" key="2">
    <source>
        <dbReference type="ARBA" id="ARBA00022692"/>
    </source>
</evidence>
<feature type="domain" description="Translocation and assembly module TamB C-terminal" evidence="6">
    <location>
        <begin position="1012"/>
        <end position="1267"/>
    </location>
</feature>
<dbReference type="GO" id="GO:0097347">
    <property type="term" value="C:TAM protein secretion complex"/>
    <property type="evidence" value="ECO:0007669"/>
    <property type="project" value="TreeGrafter"/>
</dbReference>
<evidence type="ECO:0000259" key="6">
    <source>
        <dbReference type="Pfam" id="PF04357"/>
    </source>
</evidence>
<keyword evidence="2 5" id="KW-0812">Transmembrane</keyword>
<keyword evidence="4 5" id="KW-0472">Membrane</keyword>
<dbReference type="GO" id="GO:0005886">
    <property type="term" value="C:plasma membrane"/>
    <property type="evidence" value="ECO:0007669"/>
    <property type="project" value="InterPro"/>
</dbReference>
<evidence type="ECO:0000256" key="3">
    <source>
        <dbReference type="ARBA" id="ARBA00022989"/>
    </source>
</evidence>
<dbReference type="Pfam" id="PF04357">
    <property type="entry name" value="TamB"/>
    <property type="match status" value="1"/>
</dbReference>
<protein>
    <recommendedName>
        <fullName evidence="6">Translocation and assembly module TamB C-terminal domain-containing protein</fullName>
    </recommendedName>
</protein>
<dbReference type="PANTHER" id="PTHR36985">
    <property type="entry name" value="TRANSLOCATION AND ASSEMBLY MODULE SUBUNIT TAMB"/>
    <property type="match status" value="1"/>
</dbReference>
<sequence length="1269" mass="142544">MKLLKTLILTIVILFSITVLVLLTPSLWKELIEYRINDQLTKRGDWEISFDKVSGHLLANVSIQSLKLTNLNKSSIFISNVDLRLNMLESLFGYPSFKYLKLKEVTTTLFQSKKSSDLRSDPFDLKEILEQKFTVDRLQFDGRVTIPELTILKDFLFQFDGRFDLDMNSLDLDVNELYFAMEETGFDMRLEKSRISLYPAKLVCENINGTIDSLGVRGKFSYNWLDDKDMRIDVFLDQYQIPKTFFDKLPLQPKLSALETEIHIRSDLKTFEGNITLTNDLGLHTAGNISLSNFDDFFSLDQVKLEGEDASLSMNGIYQKDGHFNASIQLTDFDLNKWIIDDLPTDLNGLVAIEGTVEESKLEHITLTMELLETKLYKDRDISVSGTVDYVNELLNIEELLELSIGNSRVIVTGTSDFKNEVYNLDLDLDNADVFIINNFWSDSLENGKATGSLFVSGPFNNPNLSAELVLRNISYKNFNLESFEFFGSLNSSDKYTTGDCQLRVGSGTWNEQSFESGVVDLSYTQDGLEIQSAEFKNNNDFFQLSGFLKNDGNGVFDRLQIATNQQYLINTKPVEFTLGEGVDLLELDWGKNELTLKPFEFHVNDGILSGFLTLTDEIDGLLKISNIGTDILDFLIPDEWIKIQGQVFGELSVTSREHSLDYSIDLAIKNGEIAAQPFDELIISTFYRDSILHIEEITLIHGDKTGIQVAGVVPQHFEESNPIEIDAMINMKKVDISIFTQFIPDWFALDGVVSGELNFGGLPNKTKFNFDLSIDDGVFEGLELGHVTGMGLYDSRRLYFNQFSMIRGNDHNIAGVAYLPLDLNFNSENLGEMFMADSMWVDVSGDFNHLEFLSEYLIDVDSLPGNHNVSLQIAGTPDKLVRNGEISIKDGSIYTILLDEPIKGVNGKGILVNNLLSIENLVGAATIKPENYKANIFVDGNINMTKFFEPYYDLNAKGNNVFFKTLLGDIEGMVNIDVGITGRDTITIAGAIEAIDAVMYQEFEINTLPTAELDPSNTIINYKLNFPITGKFVLRNSQIDAQLGGELSLSMFGDQSADYSGELFVREGKFYYYGDIFNITNGYLAFDTKGFNPYLDLSAFTKIKEENITITLVGPLNNPKLGLESSSGFSESDILELLTIRSRFEDQEISSSGLGSQAQSIFVAYLEKELERNFLQISGLGRLGIIEDVSISGASALIDPTGSDDLVIKAQVSRNLSLNYSYKRSFSLVNPDHNQVGVELKLNPYFSLIGNVDELGNMHVKYRLRYSY</sequence>
<dbReference type="AlphaFoldDB" id="A0A381YDL8"/>
<reference evidence="7" key="1">
    <citation type="submission" date="2018-05" db="EMBL/GenBank/DDBJ databases">
        <authorList>
            <person name="Lanie J.A."/>
            <person name="Ng W.-L."/>
            <person name="Kazmierczak K.M."/>
            <person name="Andrzejewski T.M."/>
            <person name="Davidsen T.M."/>
            <person name="Wayne K.J."/>
            <person name="Tettelin H."/>
            <person name="Glass J.I."/>
            <person name="Rusch D."/>
            <person name="Podicherti R."/>
            <person name="Tsui H.-C.T."/>
            <person name="Winkler M.E."/>
        </authorList>
    </citation>
    <scope>NUCLEOTIDE SEQUENCE</scope>
</reference>
<gene>
    <name evidence="7" type="ORF">METZ01_LOCUS127949</name>
</gene>
<evidence type="ECO:0000256" key="5">
    <source>
        <dbReference type="SAM" id="Phobius"/>
    </source>
</evidence>
<organism evidence="7">
    <name type="scientific">marine metagenome</name>
    <dbReference type="NCBI Taxonomy" id="408172"/>
    <lineage>
        <taxon>unclassified sequences</taxon>
        <taxon>metagenomes</taxon>
        <taxon>ecological metagenomes</taxon>
    </lineage>
</organism>
<feature type="transmembrane region" description="Helical" evidence="5">
    <location>
        <begin position="7"/>
        <end position="28"/>
    </location>
</feature>
<accession>A0A381YDL8</accession>
<proteinExistence type="predicted"/>
<evidence type="ECO:0000256" key="4">
    <source>
        <dbReference type="ARBA" id="ARBA00023136"/>
    </source>
</evidence>
<dbReference type="InterPro" id="IPR007452">
    <property type="entry name" value="TamB_C"/>
</dbReference>
<comment type="subcellular location">
    <subcellularLocation>
        <location evidence="1">Membrane</location>
        <topology evidence="1">Single-pass membrane protein</topology>
    </subcellularLocation>
</comment>
<dbReference type="PANTHER" id="PTHR36985:SF1">
    <property type="entry name" value="TRANSLOCATION AND ASSEMBLY MODULE SUBUNIT TAMB"/>
    <property type="match status" value="1"/>
</dbReference>
<evidence type="ECO:0000313" key="7">
    <source>
        <dbReference type="EMBL" id="SVA75095.1"/>
    </source>
</evidence>
<name>A0A381YDL8_9ZZZZ</name>
<evidence type="ECO:0000256" key="1">
    <source>
        <dbReference type="ARBA" id="ARBA00004167"/>
    </source>
</evidence>